<sequence length="330" mass="38659">MRNPILYNESYSKLSAEENILLDKSLEYIKSFVENSPKISNVNYATRDAHAKTYAYIDSIFKPSQDPLVQSIFTKDKYNAIVRVSHAHIKIISTDKQLPLYGNSFKIILDNQKEINLPLVNFPVFVTNSVSNFLKIFNEVNQLFTNSLIQKPNHLVEIISNLIPVGFETMNKDFIKSINQWRKMYSYFIFSRNYHSIGAYKIGNYMMKIKAVPQLFHPEFDEGKTINETIQNYLKKYSLKFKLFYQLSYDEDDQPINNLLKIWKNSPDIEFGTFEFNNVIAETLEMENLSFNPFDNIDELLPVGKIQQLRQKIYETSINARKNINNQSKF</sequence>
<dbReference type="EMBL" id="JADGIK010000001">
    <property type="protein sequence ID" value="MBF0595983.1"/>
    <property type="molecule type" value="Genomic_DNA"/>
</dbReference>
<dbReference type="GO" id="GO:0020037">
    <property type="term" value="F:heme binding"/>
    <property type="evidence" value="ECO:0007669"/>
    <property type="project" value="InterPro"/>
</dbReference>
<organism evidence="1 2">
    <name type="scientific">Faecalibacter rhinopitheci</name>
    <dbReference type="NCBI Taxonomy" id="2779678"/>
    <lineage>
        <taxon>Bacteria</taxon>
        <taxon>Pseudomonadati</taxon>
        <taxon>Bacteroidota</taxon>
        <taxon>Flavobacteriia</taxon>
        <taxon>Flavobacteriales</taxon>
        <taxon>Weeksellaceae</taxon>
        <taxon>Faecalibacter</taxon>
    </lineage>
</organism>
<dbReference type="Proteomes" id="UP000608754">
    <property type="component" value="Unassembled WGS sequence"/>
</dbReference>
<dbReference type="RefSeq" id="WP_194181515.1">
    <property type="nucleotide sequence ID" value="NZ_JADGIK010000001.1"/>
</dbReference>
<dbReference type="Gene3D" id="2.40.180.10">
    <property type="entry name" value="Catalase core domain"/>
    <property type="match status" value="1"/>
</dbReference>
<gene>
    <name evidence="1" type="ORF">IM532_00655</name>
</gene>
<dbReference type="InterPro" id="IPR020835">
    <property type="entry name" value="Catalase_sf"/>
</dbReference>
<keyword evidence="2" id="KW-1185">Reference proteome</keyword>
<proteinExistence type="predicted"/>
<reference evidence="1" key="1">
    <citation type="submission" date="2020-10" db="EMBL/GenBank/DDBJ databases">
        <authorList>
            <person name="Lu T."/>
            <person name="Wang Q."/>
            <person name="Han X."/>
        </authorList>
    </citation>
    <scope>NUCLEOTIDE SEQUENCE</scope>
    <source>
        <strain evidence="1">WQ 117</strain>
    </source>
</reference>
<evidence type="ECO:0008006" key="3">
    <source>
        <dbReference type="Google" id="ProtNLM"/>
    </source>
</evidence>
<dbReference type="SUPFAM" id="SSF56634">
    <property type="entry name" value="Heme-dependent catalase-like"/>
    <property type="match status" value="1"/>
</dbReference>
<evidence type="ECO:0000313" key="1">
    <source>
        <dbReference type="EMBL" id="MBF0595983.1"/>
    </source>
</evidence>
<dbReference type="AlphaFoldDB" id="A0A8J7FV41"/>
<protein>
    <recommendedName>
        <fullName evidence="3">Catalase</fullName>
    </recommendedName>
</protein>
<evidence type="ECO:0000313" key="2">
    <source>
        <dbReference type="Proteomes" id="UP000608754"/>
    </source>
</evidence>
<comment type="caution">
    <text evidence="1">The sequence shown here is derived from an EMBL/GenBank/DDBJ whole genome shotgun (WGS) entry which is preliminary data.</text>
</comment>
<accession>A0A8J7FV41</accession>
<name>A0A8J7FV41_9FLAO</name>